<dbReference type="PANTHER" id="PTHR39966:SF1">
    <property type="entry name" value="HEMERYTHRIN-LIKE DOMAIN-CONTAINING PROTEIN"/>
    <property type="match status" value="1"/>
</dbReference>
<sequence>MKAIDYLVEEHDEILVFTNRLEEECLKIMEDKIIDEEFFRASIKFIRQYADGVHHKKEEDILFKYMEENLGVAAGKLVRSGMLVEHQFGRSYCLNIEENLNKYLEDKKEIYILQILANSMGYVNLLRAHIEKENTVVYPFGEKNLSNELKEKIELEFDETISKEKELDKEKLKLKKIIFKGEL</sequence>
<organism evidence="2 3">
    <name type="scientific">Peptoniphilus asaccharolyticus DSM 20463</name>
    <dbReference type="NCBI Taxonomy" id="573058"/>
    <lineage>
        <taxon>Bacteria</taxon>
        <taxon>Bacillati</taxon>
        <taxon>Bacillota</taxon>
        <taxon>Tissierellia</taxon>
        <taxon>Tissierellales</taxon>
        <taxon>Peptoniphilaceae</taxon>
        <taxon>Peptoniphilus</taxon>
    </lineage>
</organism>
<dbReference type="GO" id="GO:0005886">
    <property type="term" value="C:plasma membrane"/>
    <property type="evidence" value="ECO:0007669"/>
    <property type="project" value="TreeGrafter"/>
</dbReference>
<keyword evidence="3" id="KW-1185">Reference proteome</keyword>
<dbReference type="PANTHER" id="PTHR39966">
    <property type="entry name" value="BLL2471 PROTEIN-RELATED"/>
    <property type="match status" value="1"/>
</dbReference>
<dbReference type="STRING" id="573058.SAMN00017477_0847"/>
<dbReference type="InterPro" id="IPR012312">
    <property type="entry name" value="Hemerythrin-like"/>
</dbReference>
<evidence type="ECO:0000259" key="1">
    <source>
        <dbReference type="Pfam" id="PF01814"/>
    </source>
</evidence>
<dbReference type="RefSeq" id="WP_084230487.1">
    <property type="nucleotide sequence ID" value="NZ_FWWR01000009.1"/>
</dbReference>
<feature type="domain" description="Hemerythrin-like" evidence="1">
    <location>
        <begin position="3"/>
        <end position="139"/>
    </location>
</feature>
<dbReference type="AlphaFoldDB" id="A0A1W1UY37"/>
<evidence type="ECO:0000313" key="2">
    <source>
        <dbReference type="EMBL" id="SMB86012.1"/>
    </source>
</evidence>
<proteinExistence type="predicted"/>
<reference evidence="3" key="1">
    <citation type="submission" date="2017-04" db="EMBL/GenBank/DDBJ databases">
        <authorList>
            <person name="Varghese N."/>
            <person name="Submissions S."/>
        </authorList>
    </citation>
    <scope>NUCLEOTIDE SEQUENCE [LARGE SCALE GENOMIC DNA]</scope>
    <source>
        <strain evidence="3">DSM 20463</strain>
    </source>
</reference>
<protein>
    <submittedName>
        <fullName evidence="2">Hemerythrin-like domain-containing protein</fullName>
    </submittedName>
</protein>
<dbReference type="Pfam" id="PF01814">
    <property type="entry name" value="Hemerythrin"/>
    <property type="match status" value="1"/>
</dbReference>
<gene>
    <name evidence="2" type="ORF">SAMN00017477_0847</name>
</gene>
<dbReference type="Proteomes" id="UP000192368">
    <property type="component" value="Unassembled WGS sequence"/>
</dbReference>
<dbReference type="OrthoDB" id="9785474at2"/>
<name>A0A1W1UY37_PEPAS</name>
<dbReference type="EMBL" id="FWWR01000009">
    <property type="protein sequence ID" value="SMB86012.1"/>
    <property type="molecule type" value="Genomic_DNA"/>
</dbReference>
<evidence type="ECO:0000313" key="3">
    <source>
        <dbReference type="Proteomes" id="UP000192368"/>
    </source>
</evidence>
<accession>A0A1W1UY37</accession>
<dbReference type="Gene3D" id="1.20.120.520">
    <property type="entry name" value="nmb1532 protein domain like"/>
    <property type="match status" value="1"/>
</dbReference>